<evidence type="ECO:0000313" key="1">
    <source>
        <dbReference type="EMBL" id="OOZ38797.1"/>
    </source>
</evidence>
<protein>
    <recommendedName>
        <fullName evidence="3">Competence protein ComFB</fullName>
    </recommendedName>
</protein>
<organism evidence="1 2">
    <name type="scientific">Solemya pervernicosa gill symbiont</name>
    <dbReference type="NCBI Taxonomy" id="642797"/>
    <lineage>
        <taxon>Bacteria</taxon>
        <taxon>Pseudomonadati</taxon>
        <taxon>Pseudomonadota</taxon>
        <taxon>Gammaproteobacteria</taxon>
        <taxon>sulfur-oxidizing symbionts</taxon>
    </lineage>
</organism>
<accession>A0A1T2L110</accession>
<dbReference type="Proteomes" id="UP000191110">
    <property type="component" value="Unassembled WGS sequence"/>
</dbReference>
<name>A0A1T2L110_9GAMM</name>
<reference evidence="1 2" key="1">
    <citation type="submission" date="2016-11" db="EMBL/GenBank/DDBJ databases">
        <title>Mixed transmission modes and dynamic genome evolution in an obligate animal-bacterial symbiosis.</title>
        <authorList>
            <person name="Russell S.L."/>
            <person name="Corbett-Detig R.B."/>
            <person name="Cavanaugh C.M."/>
        </authorList>
    </citation>
    <scope>NUCLEOTIDE SEQUENCE [LARGE SCALE GENOMIC DNA]</scope>
    <source>
        <strain evidence="1">Sveles-Q1</strain>
    </source>
</reference>
<sequence length="99" mass="11594">MPMYEEIQNYYEQLVVERIRRLAAEGETPNSDDDYLEDVACVALNQLPARYVRHKVDLVFYMPSEERFQMMNAVEEAVKTAIEYVEQHRGTSRPNTYAG</sequence>
<gene>
    <name evidence="1" type="ORF">BOW53_14200</name>
</gene>
<dbReference type="InterPro" id="IPR019657">
    <property type="entry name" value="ComFB"/>
</dbReference>
<dbReference type="Pfam" id="PF10719">
    <property type="entry name" value="ComFB"/>
    <property type="match status" value="1"/>
</dbReference>
<dbReference type="AlphaFoldDB" id="A0A1T2L110"/>
<proteinExistence type="predicted"/>
<dbReference type="EMBL" id="MPRL01000073">
    <property type="protein sequence ID" value="OOZ38797.1"/>
    <property type="molecule type" value="Genomic_DNA"/>
</dbReference>
<comment type="caution">
    <text evidence="1">The sequence shown here is derived from an EMBL/GenBank/DDBJ whole genome shotgun (WGS) entry which is preliminary data.</text>
</comment>
<keyword evidence="2" id="KW-1185">Reference proteome</keyword>
<evidence type="ECO:0000313" key="2">
    <source>
        <dbReference type="Proteomes" id="UP000191110"/>
    </source>
</evidence>
<evidence type="ECO:0008006" key="3">
    <source>
        <dbReference type="Google" id="ProtNLM"/>
    </source>
</evidence>